<keyword evidence="2 3" id="KW-0732">Signal</keyword>
<evidence type="ECO:0000256" key="1">
    <source>
        <dbReference type="ARBA" id="ARBA00010062"/>
    </source>
</evidence>
<dbReference type="AlphaFoldDB" id="A0A226WZ76"/>
<protein>
    <submittedName>
        <fullName evidence="5">Leucine-, isoleucine-, valine-, threonine-, and alanine-binding protein</fullName>
    </submittedName>
</protein>
<dbReference type="InterPro" id="IPR028081">
    <property type="entry name" value="Leu-bd"/>
</dbReference>
<dbReference type="PANTHER" id="PTHR47151:SF2">
    <property type="entry name" value="AMINO ACID BINDING PROTEIN"/>
    <property type="match status" value="1"/>
</dbReference>
<evidence type="ECO:0000313" key="6">
    <source>
        <dbReference type="Proteomes" id="UP000214720"/>
    </source>
</evidence>
<feature type="domain" description="Leucine-binding protein" evidence="4">
    <location>
        <begin position="26"/>
        <end position="365"/>
    </location>
</feature>
<name>A0A226WZ76_CABSO</name>
<sequence length="371" mass="39012">MNTQFKRALLCCLLTFGTAAQADQTVLIGMSGPLTGGQSGTGKDNENGAKLAIRDLNAQHLVIAGSPVTFKLDSEDDQADPKIGVQVAQKIVDSGAVVMLGPNNSGVAIPVSRVLNGAGVPMVPVASNPDVTKQGYDSVFRIGASDSQIGGSMADFAKDELKVRTVAVIDDRTAYGQGVASEFKTRAEEIGLKVVAQDYTNSNAVDFKGILTSIKSKNPDAIFYGGYITQAAPLARQIKQLGMSAKLLGGDGYCSSELGKVAGDATNTVYCAQGGPSLTKSAAGRDFIKRYKDAYGIDVLIYAANFYDGAQIIAHAMQAAGTTTDKGKIRAELAKTDYHGIAGTYTFDAQGNMKNAPTTVYRYKEGELTPY</sequence>
<reference evidence="6" key="1">
    <citation type="submission" date="2017-01" db="EMBL/GenBank/DDBJ databases">
        <title>Genome Analysis of Deinococcus marmoris KOPRI26562.</title>
        <authorList>
            <person name="Kim J.H."/>
            <person name="Oh H.-M."/>
        </authorList>
    </citation>
    <scope>NUCLEOTIDE SEQUENCE [LARGE SCALE GENOMIC DNA]</scope>
    <source>
        <strain evidence="6">PAMC 26633</strain>
    </source>
</reference>
<dbReference type="PANTHER" id="PTHR47151">
    <property type="entry name" value="LEU/ILE/VAL-BINDING ABC TRANSPORTER SUBUNIT"/>
    <property type="match status" value="1"/>
</dbReference>
<dbReference type="SUPFAM" id="SSF53822">
    <property type="entry name" value="Periplasmic binding protein-like I"/>
    <property type="match status" value="1"/>
</dbReference>
<evidence type="ECO:0000313" key="5">
    <source>
        <dbReference type="EMBL" id="OXC76495.1"/>
    </source>
</evidence>
<feature type="signal peptide" evidence="3">
    <location>
        <begin position="1"/>
        <end position="22"/>
    </location>
</feature>
<dbReference type="Pfam" id="PF13458">
    <property type="entry name" value="Peripla_BP_6"/>
    <property type="match status" value="1"/>
</dbReference>
<gene>
    <name evidence="5" type="ORF">BSU04_21000</name>
</gene>
<feature type="chain" id="PRO_5012511207" evidence="3">
    <location>
        <begin position="23"/>
        <end position="371"/>
    </location>
</feature>
<dbReference type="RefSeq" id="WP_089162241.1">
    <property type="nucleotide sequence ID" value="NZ_MTHB01000123.1"/>
</dbReference>
<proteinExistence type="inferred from homology"/>
<dbReference type="OrthoDB" id="9783240at2"/>
<dbReference type="Gene3D" id="3.40.50.2300">
    <property type="match status" value="2"/>
</dbReference>
<evidence type="ECO:0000256" key="3">
    <source>
        <dbReference type="SAM" id="SignalP"/>
    </source>
</evidence>
<comment type="caution">
    <text evidence="5">The sequence shown here is derived from an EMBL/GenBank/DDBJ whole genome shotgun (WGS) entry which is preliminary data.</text>
</comment>
<evidence type="ECO:0000256" key="2">
    <source>
        <dbReference type="ARBA" id="ARBA00022729"/>
    </source>
</evidence>
<dbReference type="InterPro" id="IPR028082">
    <property type="entry name" value="Peripla_BP_I"/>
</dbReference>
<organism evidence="5 6">
    <name type="scientific">Caballeronia sordidicola</name>
    <name type="common">Burkholderia sordidicola</name>
    <dbReference type="NCBI Taxonomy" id="196367"/>
    <lineage>
        <taxon>Bacteria</taxon>
        <taxon>Pseudomonadati</taxon>
        <taxon>Pseudomonadota</taxon>
        <taxon>Betaproteobacteria</taxon>
        <taxon>Burkholderiales</taxon>
        <taxon>Burkholderiaceae</taxon>
        <taxon>Caballeronia</taxon>
    </lineage>
</organism>
<dbReference type="Proteomes" id="UP000214720">
    <property type="component" value="Unassembled WGS sequence"/>
</dbReference>
<evidence type="ECO:0000259" key="4">
    <source>
        <dbReference type="Pfam" id="PF13458"/>
    </source>
</evidence>
<accession>A0A226WZ76</accession>
<comment type="similarity">
    <text evidence="1">Belongs to the leucine-binding protein family.</text>
</comment>
<dbReference type="CDD" id="cd06342">
    <property type="entry name" value="PBP1_ABC_LIVBP-like"/>
    <property type="match status" value="1"/>
</dbReference>
<dbReference type="EMBL" id="MTHB01000123">
    <property type="protein sequence ID" value="OXC76495.1"/>
    <property type="molecule type" value="Genomic_DNA"/>
</dbReference>